<dbReference type="Proteomes" id="UP000214720">
    <property type="component" value="Unassembled WGS sequence"/>
</dbReference>
<gene>
    <name evidence="1" type="ORF">BSU04_43830</name>
</gene>
<protein>
    <submittedName>
        <fullName evidence="1">Uncharacterized protein</fullName>
    </submittedName>
</protein>
<name>A0A226WMN2_CABSO</name>
<sequence>MEPERGQNAILMRFRDNAMALPGTSADRSEKRCNAVK</sequence>
<accession>A0A226WMN2</accession>
<organism evidence="1 2">
    <name type="scientific">Caballeronia sordidicola</name>
    <name type="common">Burkholderia sordidicola</name>
    <dbReference type="NCBI Taxonomy" id="196367"/>
    <lineage>
        <taxon>Bacteria</taxon>
        <taxon>Pseudomonadati</taxon>
        <taxon>Pseudomonadota</taxon>
        <taxon>Betaproteobacteria</taxon>
        <taxon>Burkholderiales</taxon>
        <taxon>Burkholderiaceae</taxon>
        <taxon>Caballeronia</taxon>
    </lineage>
</organism>
<evidence type="ECO:0000313" key="1">
    <source>
        <dbReference type="EMBL" id="OXC72059.1"/>
    </source>
</evidence>
<dbReference type="EMBL" id="MTHB01000285">
    <property type="protein sequence ID" value="OXC72059.1"/>
    <property type="molecule type" value="Genomic_DNA"/>
</dbReference>
<comment type="caution">
    <text evidence="1">The sequence shown here is derived from an EMBL/GenBank/DDBJ whole genome shotgun (WGS) entry which is preliminary data.</text>
</comment>
<dbReference type="AlphaFoldDB" id="A0A226WMN2"/>
<evidence type="ECO:0000313" key="2">
    <source>
        <dbReference type="Proteomes" id="UP000214720"/>
    </source>
</evidence>
<proteinExistence type="predicted"/>
<reference evidence="2" key="1">
    <citation type="submission" date="2017-01" db="EMBL/GenBank/DDBJ databases">
        <title>Genome Analysis of Deinococcus marmoris KOPRI26562.</title>
        <authorList>
            <person name="Kim J.H."/>
            <person name="Oh H.-M."/>
        </authorList>
    </citation>
    <scope>NUCLEOTIDE SEQUENCE [LARGE SCALE GENOMIC DNA]</scope>
    <source>
        <strain evidence="2">PAMC 26633</strain>
    </source>
</reference>